<organism evidence="2 3">
    <name type="scientific">Methylotenera versatilis (strain 301)</name>
    <dbReference type="NCBI Taxonomy" id="666681"/>
    <lineage>
        <taxon>Bacteria</taxon>
        <taxon>Pseudomonadati</taxon>
        <taxon>Pseudomonadota</taxon>
        <taxon>Betaproteobacteria</taxon>
        <taxon>Nitrosomonadales</taxon>
        <taxon>Methylophilaceae</taxon>
        <taxon>Methylotenera</taxon>
    </lineage>
</organism>
<dbReference type="OrthoDB" id="8538715at2"/>
<protein>
    <submittedName>
        <fullName evidence="2">Uncharacterized protein</fullName>
    </submittedName>
</protein>
<dbReference type="RefSeq" id="WP_013147494.1">
    <property type="nucleotide sequence ID" value="NC_014207.1"/>
</dbReference>
<evidence type="ECO:0000313" key="3">
    <source>
        <dbReference type="Proteomes" id="UP000000383"/>
    </source>
</evidence>
<evidence type="ECO:0000313" key="2">
    <source>
        <dbReference type="EMBL" id="ADI29178.1"/>
    </source>
</evidence>
<feature type="signal peptide" evidence="1">
    <location>
        <begin position="1"/>
        <end position="23"/>
    </location>
</feature>
<sequence precursor="true">MISFTKKIVGMLLLGTLSASVHAAESNAKTLLYISPNDYNYSVHLLAPYYEYWFAQGPLVEPIALKSLQEKHAEMALCQANETADTIVRIKPSVFYNPQMHVYHSKLVATVFSGKGDVLGTYVGEAQQLGYTSFDNGTKYHLNKVYGLAMQDLMTKLTINPSQDSVKSEAKLPCGMIGAQNDTKVSFY</sequence>
<dbReference type="AlphaFoldDB" id="D7DPD4"/>
<dbReference type="HOGENOM" id="CLU_1388814_0_0_4"/>
<reference evidence="2 3" key="2">
    <citation type="journal article" date="2011" name="J. Bacteriol.">
        <title>Genomes of three methylotrophs from a single niche uncover genetic and metabolic divergence of Methylophilaceae.</title>
        <authorList>
            <person name="Lapidus A."/>
            <person name="Clum A."/>
            <person name="Labutti K."/>
            <person name="Kaluzhnaya M.G."/>
            <person name="Lim S."/>
            <person name="Beck D.A."/>
            <person name="Glavina Del Rio T."/>
            <person name="Nolan M."/>
            <person name="Mavromatis K."/>
            <person name="Huntemann M."/>
            <person name="Lucas S."/>
            <person name="Lidstrom M.E."/>
            <person name="Ivanova N."/>
            <person name="Chistoserdova L."/>
        </authorList>
    </citation>
    <scope>NUCLEOTIDE SEQUENCE [LARGE SCALE GENOMIC DNA]</scope>
    <source>
        <strain evidence="2 3">301</strain>
    </source>
</reference>
<keyword evidence="3" id="KW-1185">Reference proteome</keyword>
<gene>
    <name evidence="2" type="ordered locus">M301_0794</name>
</gene>
<proteinExistence type="predicted"/>
<reference evidence="3" key="1">
    <citation type="submission" date="2010-05" db="EMBL/GenBank/DDBJ databases">
        <title>Complete sequence of Methylotenera sp. 301.</title>
        <authorList>
            <person name="Lucas S."/>
            <person name="Copeland A."/>
            <person name="Lapidus A."/>
            <person name="Cheng J.-F."/>
            <person name="Bruce D."/>
            <person name="Goodwin L."/>
            <person name="Pitluck S."/>
            <person name="Clum A."/>
            <person name="Land M."/>
            <person name="Hauser L."/>
            <person name="Kyrpides N."/>
            <person name="Ivanova N."/>
            <person name="Chistoservova L."/>
            <person name="Kalyuzhnaya M."/>
            <person name="Woyke T."/>
        </authorList>
    </citation>
    <scope>NUCLEOTIDE SEQUENCE [LARGE SCALE GENOMIC DNA]</scope>
    <source>
        <strain evidence="3">301</strain>
    </source>
</reference>
<dbReference type="STRING" id="666681.M301_0794"/>
<dbReference type="KEGG" id="meh:M301_0794"/>
<dbReference type="Proteomes" id="UP000000383">
    <property type="component" value="Chromosome"/>
</dbReference>
<keyword evidence="1" id="KW-0732">Signal</keyword>
<feature type="chain" id="PRO_5003094633" evidence="1">
    <location>
        <begin position="24"/>
        <end position="188"/>
    </location>
</feature>
<dbReference type="EMBL" id="CP002056">
    <property type="protein sequence ID" value="ADI29178.1"/>
    <property type="molecule type" value="Genomic_DNA"/>
</dbReference>
<evidence type="ECO:0000256" key="1">
    <source>
        <dbReference type="SAM" id="SignalP"/>
    </source>
</evidence>
<accession>D7DPD4</accession>
<name>D7DPD4_METV0</name>